<accession>A0AA88AKB6</accession>
<dbReference type="PANTHER" id="PTHR48449">
    <property type="entry name" value="DUF1985 DOMAIN-CONTAINING PROTEIN"/>
    <property type="match status" value="1"/>
</dbReference>
<dbReference type="EMBL" id="BTGU01000026">
    <property type="protein sequence ID" value="GMN47728.1"/>
    <property type="molecule type" value="Genomic_DNA"/>
</dbReference>
<name>A0AA88AKB6_FICCA</name>
<organism evidence="2 3">
    <name type="scientific">Ficus carica</name>
    <name type="common">Common fig</name>
    <dbReference type="NCBI Taxonomy" id="3494"/>
    <lineage>
        <taxon>Eukaryota</taxon>
        <taxon>Viridiplantae</taxon>
        <taxon>Streptophyta</taxon>
        <taxon>Embryophyta</taxon>
        <taxon>Tracheophyta</taxon>
        <taxon>Spermatophyta</taxon>
        <taxon>Magnoliopsida</taxon>
        <taxon>eudicotyledons</taxon>
        <taxon>Gunneridae</taxon>
        <taxon>Pentapetalae</taxon>
        <taxon>rosids</taxon>
        <taxon>fabids</taxon>
        <taxon>Rosales</taxon>
        <taxon>Moraceae</taxon>
        <taxon>Ficeae</taxon>
        <taxon>Ficus</taxon>
    </lineage>
</organism>
<reference evidence="2" key="1">
    <citation type="submission" date="2023-07" db="EMBL/GenBank/DDBJ databases">
        <title>draft genome sequence of fig (Ficus carica).</title>
        <authorList>
            <person name="Takahashi T."/>
            <person name="Nishimura K."/>
        </authorList>
    </citation>
    <scope>NUCLEOTIDE SEQUENCE</scope>
</reference>
<gene>
    <name evidence="2" type="ORF">TIFTF001_016903</name>
</gene>
<dbReference type="Proteomes" id="UP001187192">
    <property type="component" value="Unassembled WGS sequence"/>
</dbReference>
<dbReference type="AlphaFoldDB" id="A0AA88AKB6"/>
<evidence type="ECO:0000256" key="1">
    <source>
        <dbReference type="SAM" id="MobiDB-lite"/>
    </source>
</evidence>
<keyword evidence="3" id="KW-1185">Reference proteome</keyword>
<dbReference type="PANTHER" id="PTHR48449:SF1">
    <property type="entry name" value="DUF1985 DOMAIN-CONTAINING PROTEIN"/>
    <property type="match status" value="1"/>
</dbReference>
<sequence>MTMADENPEKPHGFRDALSSPPPRRLLRRSSGIKDSSAIPSSSKDGHSKKVTKAELESTFTSNTLVGPDNDLIRLASLYCLENKIIGGQQTVQVSLHNWKLAEDIDLFNTYPGGAPSYKETIGPMQRAVIRKKYGITSFPYSLTAWAFEILPALSANGYATLTFLL</sequence>
<comment type="caution">
    <text evidence="2">The sequence shown here is derived from an EMBL/GenBank/DDBJ whole genome shotgun (WGS) entry which is preliminary data.</text>
</comment>
<proteinExistence type="predicted"/>
<feature type="region of interest" description="Disordered" evidence="1">
    <location>
        <begin position="1"/>
        <end position="50"/>
    </location>
</feature>
<protein>
    <submittedName>
        <fullName evidence="2">Uncharacterized protein</fullName>
    </submittedName>
</protein>
<evidence type="ECO:0000313" key="3">
    <source>
        <dbReference type="Proteomes" id="UP001187192"/>
    </source>
</evidence>
<evidence type="ECO:0000313" key="2">
    <source>
        <dbReference type="EMBL" id="GMN47728.1"/>
    </source>
</evidence>